<gene>
    <name evidence="2" type="ORF">DI564_09485</name>
</gene>
<evidence type="ECO:0000313" key="3">
    <source>
        <dbReference type="Proteomes" id="UP000249046"/>
    </source>
</evidence>
<sequence>MKSIHTLAVALIAASLAGTAGAGVSAEQADRLKNQLTPLGGERAGNADGSIPAWDGGYTQAPAGYKSGQPRPDPFADEKPILTITAANLDQYADKLDEGQQHLLRKYPDYKLLVYPTHRTAAAPQWVYEETYKNATRAKMEGDAVVGAYGGIPFPIPQSGAELIWNHSLRVRPAAFRHPFNTYTVDANSNASLASGAVNEISLPYYRQGGSPDQLKNGAYFQNVQSVTAPSVRAGELLMYYDQLDNNRPAWQYLVGQRRVRRAPTICCDTPNFVNSGVDFFDQVFVWFGPSTNYDWKIVGKKELFIPYNSNRLVMAKDQDALGKHFINPDLVRWELHRVWEVEGTVRAGKRDVRPKRKLYLDEDTFIAVLGNTWDAQGTLWHTSMGFPWIQYELPAVGMEVWATLDFIKGTYTYTPIGSQAMQIQVMDTPWPDSYYTPEALSRKGVR</sequence>
<reference evidence="2 3" key="1">
    <citation type="submission" date="2017-08" db="EMBL/GenBank/DDBJ databases">
        <title>Infants hospitalized years apart are colonized by the same room-sourced microbial strains.</title>
        <authorList>
            <person name="Brooks B."/>
            <person name="Olm M.R."/>
            <person name="Firek B.A."/>
            <person name="Baker R."/>
            <person name="Thomas B.C."/>
            <person name="Morowitz M.J."/>
            <person name="Banfield J.F."/>
        </authorList>
    </citation>
    <scope>NUCLEOTIDE SEQUENCE [LARGE SCALE GENOMIC DNA]</scope>
    <source>
        <strain evidence="2">S2_005_003_R2_42</strain>
    </source>
</reference>
<comment type="caution">
    <text evidence="2">The sequence shown here is derived from an EMBL/GenBank/DDBJ whole genome shotgun (WGS) entry which is preliminary data.</text>
</comment>
<evidence type="ECO:0000256" key="1">
    <source>
        <dbReference type="SAM" id="SignalP"/>
    </source>
</evidence>
<dbReference type="AlphaFoldDB" id="A0A2W5M4Q8"/>
<dbReference type="EMBL" id="QFPO01000007">
    <property type="protein sequence ID" value="PZQ14727.1"/>
    <property type="molecule type" value="Genomic_DNA"/>
</dbReference>
<dbReference type="Gene3D" id="2.50.20.10">
    <property type="entry name" value="Lipoprotein localisation LolA/LolB/LppX"/>
    <property type="match status" value="1"/>
</dbReference>
<protein>
    <submittedName>
        <fullName evidence="2">DUF1329 domain-containing protein</fullName>
    </submittedName>
</protein>
<accession>A0A2W5M4Q8</accession>
<organism evidence="2 3">
    <name type="scientific">Rhodanobacter denitrificans</name>
    <dbReference type="NCBI Taxonomy" id="666685"/>
    <lineage>
        <taxon>Bacteria</taxon>
        <taxon>Pseudomonadati</taxon>
        <taxon>Pseudomonadota</taxon>
        <taxon>Gammaproteobacteria</taxon>
        <taxon>Lysobacterales</taxon>
        <taxon>Rhodanobacteraceae</taxon>
        <taxon>Rhodanobacter</taxon>
    </lineage>
</organism>
<feature type="signal peptide" evidence="1">
    <location>
        <begin position="1"/>
        <end position="22"/>
    </location>
</feature>
<feature type="chain" id="PRO_5015984137" evidence="1">
    <location>
        <begin position="23"/>
        <end position="447"/>
    </location>
</feature>
<evidence type="ECO:0000313" key="2">
    <source>
        <dbReference type="EMBL" id="PZQ14727.1"/>
    </source>
</evidence>
<dbReference type="Pfam" id="PF07044">
    <property type="entry name" value="DUF1329"/>
    <property type="match status" value="1"/>
</dbReference>
<dbReference type="Proteomes" id="UP000249046">
    <property type="component" value="Unassembled WGS sequence"/>
</dbReference>
<keyword evidence="1" id="KW-0732">Signal</keyword>
<dbReference type="InterPro" id="IPR010752">
    <property type="entry name" value="DUF1329"/>
</dbReference>
<name>A0A2W5M4Q8_9GAMM</name>
<proteinExistence type="predicted"/>